<sequence length="272" mass="27550">MGSNKNVVISFSIAILLLLSLLLLLTYNSKCSGGNKSQMSMDNSQVPTGFLTDSEKYYNYETFASGSGAAAVEGGSAGAAASTAPPAARSVADNYRSNPSLAASGIGNYSPDNPDYNPSQMLNGSQSGDAGDGMYASVSGAGVGGGSGSVGASGGASGMGGVSGADGSPASGMQSCFPRDRLTAGDLLPKDAADSKWARINPSGTGDIHDQNYLTAGYHVGINTVGQSLRNANLQLRSEIPNPQNAVGPWMISTIEPDLRQNTLEIGSSASY</sequence>
<organism evidence="3">
    <name type="scientific">viral metagenome</name>
    <dbReference type="NCBI Taxonomy" id="1070528"/>
    <lineage>
        <taxon>unclassified sequences</taxon>
        <taxon>metagenomes</taxon>
        <taxon>organismal metagenomes</taxon>
    </lineage>
</organism>
<feature type="compositionally biased region" description="Gly residues" evidence="1">
    <location>
        <begin position="146"/>
        <end position="164"/>
    </location>
</feature>
<reference evidence="3" key="1">
    <citation type="journal article" date="2020" name="Nature">
        <title>Giant virus diversity and host interactions through global metagenomics.</title>
        <authorList>
            <person name="Schulz F."/>
            <person name="Roux S."/>
            <person name="Paez-Espino D."/>
            <person name="Jungbluth S."/>
            <person name="Walsh D.A."/>
            <person name="Denef V.J."/>
            <person name="McMahon K.D."/>
            <person name="Konstantinidis K.T."/>
            <person name="Eloe-Fadrosh E.A."/>
            <person name="Kyrpides N.C."/>
            <person name="Woyke T."/>
        </authorList>
    </citation>
    <scope>NUCLEOTIDE SEQUENCE</scope>
    <source>
        <strain evidence="3">GVMAG-S-1101178-73</strain>
    </source>
</reference>
<evidence type="ECO:0000256" key="1">
    <source>
        <dbReference type="SAM" id="MobiDB-lite"/>
    </source>
</evidence>
<feature type="region of interest" description="Disordered" evidence="1">
    <location>
        <begin position="146"/>
        <end position="178"/>
    </location>
</feature>
<accession>A0A6C0K8B9</accession>
<name>A0A6C0K8B9_9ZZZZ</name>
<dbReference type="Pfam" id="PF23983">
    <property type="entry name" value="P11_C"/>
    <property type="match status" value="1"/>
</dbReference>
<feature type="domain" description="Minor capsid protein P11 C-terminal conserved region" evidence="2">
    <location>
        <begin position="182"/>
        <end position="264"/>
    </location>
</feature>
<feature type="region of interest" description="Disordered" evidence="1">
    <location>
        <begin position="103"/>
        <end position="130"/>
    </location>
</feature>
<protein>
    <recommendedName>
        <fullName evidence="2">Minor capsid protein P11 C-terminal conserved region domain-containing protein</fullName>
    </recommendedName>
</protein>
<proteinExistence type="predicted"/>
<dbReference type="InterPro" id="IPR055730">
    <property type="entry name" value="P11_C"/>
</dbReference>
<dbReference type="AlphaFoldDB" id="A0A6C0K8B9"/>
<feature type="compositionally biased region" description="Polar residues" evidence="1">
    <location>
        <begin position="116"/>
        <end position="128"/>
    </location>
</feature>
<evidence type="ECO:0000259" key="2">
    <source>
        <dbReference type="Pfam" id="PF23983"/>
    </source>
</evidence>
<evidence type="ECO:0000313" key="3">
    <source>
        <dbReference type="EMBL" id="QHU13683.1"/>
    </source>
</evidence>
<dbReference type="EMBL" id="MN740823">
    <property type="protein sequence ID" value="QHU13683.1"/>
    <property type="molecule type" value="Genomic_DNA"/>
</dbReference>